<name>X1RYJ9_9ZZZZ</name>
<comment type="caution">
    <text evidence="2">The sequence shown here is derived from an EMBL/GenBank/DDBJ whole genome shotgun (WGS) entry which is preliminary data.</text>
</comment>
<proteinExistence type="predicted"/>
<organism evidence="2">
    <name type="scientific">marine sediment metagenome</name>
    <dbReference type="NCBI Taxonomy" id="412755"/>
    <lineage>
        <taxon>unclassified sequences</taxon>
        <taxon>metagenomes</taxon>
        <taxon>ecological metagenomes</taxon>
    </lineage>
</organism>
<dbReference type="EMBL" id="BARW01002836">
    <property type="protein sequence ID" value="GAI60589.1"/>
    <property type="molecule type" value="Genomic_DNA"/>
</dbReference>
<accession>X1RYJ9</accession>
<gene>
    <name evidence="2" type="ORF">S12H4_07624</name>
</gene>
<evidence type="ECO:0000256" key="1">
    <source>
        <dbReference type="SAM" id="MobiDB-lite"/>
    </source>
</evidence>
<sequence>MLEIEHCDRCLEPNVILITEDGERLCGKCAKIAMRCSRASDRHFKNKIYPVTEIDINCHLDRIVAQVMAFFITNGMTVRQCARQLGITHATVYTNLRKAGLMKPSDPADAILNPTIGDFLTTGAGGKEFKIVQITDHCEKPKKTVTTSPRGPASQVDHEVT</sequence>
<dbReference type="Gene3D" id="1.10.10.60">
    <property type="entry name" value="Homeodomain-like"/>
    <property type="match status" value="1"/>
</dbReference>
<feature type="region of interest" description="Disordered" evidence="1">
    <location>
        <begin position="141"/>
        <end position="161"/>
    </location>
</feature>
<reference evidence="2" key="1">
    <citation type="journal article" date="2014" name="Front. Microbiol.">
        <title>High frequency of phylogenetically diverse reductive dehalogenase-homologous genes in deep subseafloor sedimentary metagenomes.</title>
        <authorList>
            <person name="Kawai M."/>
            <person name="Futagami T."/>
            <person name="Toyoda A."/>
            <person name="Takaki Y."/>
            <person name="Nishi S."/>
            <person name="Hori S."/>
            <person name="Arai W."/>
            <person name="Tsubouchi T."/>
            <person name="Morono Y."/>
            <person name="Uchiyama I."/>
            <person name="Ito T."/>
            <person name="Fujiyama A."/>
            <person name="Inagaki F."/>
            <person name="Takami H."/>
        </authorList>
    </citation>
    <scope>NUCLEOTIDE SEQUENCE</scope>
    <source>
        <strain evidence="2">Expedition CK06-06</strain>
    </source>
</reference>
<dbReference type="AlphaFoldDB" id="X1RYJ9"/>
<protein>
    <submittedName>
        <fullName evidence="2">Uncharacterized protein</fullName>
    </submittedName>
</protein>
<evidence type="ECO:0000313" key="2">
    <source>
        <dbReference type="EMBL" id="GAI60589.1"/>
    </source>
</evidence>